<dbReference type="EMBL" id="JGYK01000001">
    <property type="protein sequence ID" value="KFI40722.1"/>
    <property type="molecule type" value="Genomic_DNA"/>
</dbReference>
<dbReference type="PROSITE" id="PS51084">
    <property type="entry name" value="HIT_2"/>
    <property type="match status" value="1"/>
</dbReference>
<keyword evidence="4" id="KW-1185">Reference proteome</keyword>
<proteinExistence type="predicted"/>
<dbReference type="eggNOG" id="COG0537">
    <property type="taxonomic scope" value="Bacteria"/>
</dbReference>
<dbReference type="AlphaFoldDB" id="A0A086Z2H2"/>
<dbReference type="InterPro" id="IPR036265">
    <property type="entry name" value="HIT-like_sf"/>
</dbReference>
<dbReference type="InterPro" id="IPR011146">
    <property type="entry name" value="HIT-like"/>
</dbReference>
<protein>
    <submittedName>
        <fullName evidence="3">Histidine triad protein</fullName>
    </submittedName>
</protein>
<sequence length="109" mass="12320">MLGLWTRVGRLDRIGAARQRRNPTAIAELPSGFTVFADMRFLPGWRILLPHRHVGSLNELGMEERSQSLLDMSVLGDATLAVCQPGRINYDILGNTDEYLHAHAYPRYD</sequence>
<name>A0A086Z2H2_9BIFI</name>
<dbReference type="GO" id="GO:0003824">
    <property type="term" value="F:catalytic activity"/>
    <property type="evidence" value="ECO:0007669"/>
    <property type="project" value="InterPro"/>
</dbReference>
<organism evidence="3 4">
    <name type="scientific">Bifidobacterium actinocoloniiforme DSM 22766</name>
    <dbReference type="NCBI Taxonomy" id="1437605"/>
    <lineage>
        <taxon>Bacteria</taxon>
        <taxon>Bacillati</taxon>
        <taxon>Actinomycetota</taxon>
        <taxon>Actinomycetes</taxon>
        <taxon>Bifidobacteriales</taxon>
        <taxon>Bifidobacteriaceae</taxon>
        <taxon>Bifidobacterium</taxon>
    </lineage>
</organism>
<evidence type="ECO:0000256" key="1">
    <source>
        <dbReference type="PROSITE-ProRule" id="PRU00464"/>
    </source>
</evidence>
<comment type="caution">
    <text evidence="3">The sequence shown here is derived from an EMBL/GenBank/DDBJ whole genome shotgun (WGS) entry which is preliminary data.</text>
</comment>
<feature type="domain" description="HIT" evidence="2">
    <location>
        <begin position="12"/>
        <end position="109"/>
    </location>
</feature>
<comment type="caution">
    <text evidence="1">Lacks conserved residue(s) required for the propagation of feature annotation.</text>
</comment>
<reference evidence="3 4" key="1">
    <citation type="submission" date="2014-03" db="EMBL/GenBank/DDBJ databases">
        <title>Genomics of Bifidobacteria.</title>
        <authorList>
            <person name="Ventura M."/>
            <person name="Milani C."/>
            <person name="Lugli G.A."/>
        </authorList>
    </citation>
    <scope>NUCLEOTIDE SEQUENCE [LARGE SCALE GENOMIC DNA]</scope>
    <source>
        <strain evidence="3 4">DSM 22766</strain>
    </source>
</reference>
<dbReference type="SUPFAM" id="SSF54197">
    <property type="entry name" value="HIT-like"/>
    <property type="match status" value="1"/>
</dbReference>
<gene>
    <name evidence="3" type="ORF">BACT_1429</name>
</gene>
<evidence type="ECO:0000313" key="3">
    <source>
        <dbReference type="EMBL" id="KFI40722.1"/>
    </source>
</evidence>
<dbReference type="Proteomes" id="UP000029015">
    <property type="component" value="Unassembled WGS sequence"/>
</dbReference>
<evidence type="ECO:0000313" key="4">
    <source>
        <dbReference type="Proteomes" id="UP000029015"/>
    </source>
</evidence>
<dbReference type="Gene3D" id="3.30.428.10">
    <property type="entry name" value="HIT-like"/>
    <property type="match status" value="1"/>
</dbReference>
<accession>A0A086Z2H2</accession>
<evidence type="ECO:0000259" key="2">
    <source>
        <dbReference type="PROSITE" id="PS51084"/>
    </source>
</evidence>